<evidence type="ECO:0000313" key="1">
    <source>
        <dbReference type="EMBL" id="USR90570.1"/>
    </source>
</evidence>
<dbReference type="InterPro" id="IPR055643">
    <property type="entry name" value="DUF7219"/>
</dbReference>
<dbReference type="Proteomes" id="UP001056708">
    <property type="component" value="Chromosome"/>
</dbReference>
<organism evidence="1 2">
    <name type="scientific">Phormidium yuhuli AB48</name>
    <dbReference type="NCBI Taxonomy" id="2940671"/>
    <lineage>
        <taxon>Bacteria</taxon>
        <taxon>Bacillati</taxon>
        <taxon>Cyanobacteriota</taxon>
        <taxon>Cyanophyceae</taxon>
        <taxon>Oscillatoriophycideae</taxon>
        <taxon>Oscillatoriales</taxon>
        <taxon>Oscillatoriaceae</taxon>
        <taxon>Phormidium</taxon>
        <taxon>Phormidium yuhuli</taxon>
    </lineage>
</organism>
<sequence>MMMSNFNSNLNSFLYPKTSGKAQPTIGDQVFNAKLQRYAQQVMYLSNLESGGKISLEDCYNTMKVMWQDLEQSRDYYRQG</sequence>
<reference evidence="1" key="1">
    <citation type="submission" date="2022-06" db="EMBL/GenBank/DDBJ databases">
        <title>Genome sequence of Phormidium yuhuli AB48 isolated from an industrial photobioreactor environment.</title>
        <authorList>
            <person name="Qiu Y."/>
            <person name="Noonan A.J.C."/>
            <person name="Dofher K."/>
            <person name="Koch M."/>
            <person name="Kieft B."/>
            <person name="Lin X."/>
            <person name="Ziels R.M."/>
            <person name="Hallam S.J."/>
        </authorList>
    </citation>
    <scope>NUCLEOTIDE SEQUENCE</scope>
    <source>
        <strain evidence="1">AB48</strain>
    </source>
</reference>
<evidence type="ECO:0000313" key="2">
    <source>
        <dbReference type="Proteomes" id="UP001056708"/>
    </source>
</evidence>
<protein>
    <submittedName>
        <fullName evidence="1">Uncharacterized protein</fullName>
    </submittedName>
</protein>
<gene>
    <name evidence="1" type="ORF">NEA10_17320</name>
</gene>
<name>A0ABY5AMZ5_9CYAN</name>
<proteinExistence type="predicted"/>
<dbReference type="Pfam" id="PF23856">
    <property type="entry name" value="DUF7219"/>
    <property type="match status" value="1"/>
</dbReference>
<accession>A0ABY5AMZ5</accession>
<keyword evidence="2" id="KW-1185">Reference proteome</keyword>
<dbReference type="RefSeq" id="WP_252662598.1">
    <property type="nucleotide sequence ID" value="NZ_CP098611.1"/>
</dbReference>
<dbReference type="EMBL" id="CP098611">
    <property type="protein sequence ID" value="USR90570.1"/>
    <property type="molecule type" value="Genomic_DNA"/>
</dbReference>